<reference evidence="2" key="1">
    <citation type="journal article" date="2015" name="Genome Biol. Evol.">
        <title>Organellar Genomes of White Spruce (Picea glauca): Assembly and Annotation.</title>
        <authorList>
            <person name="Jackman S.D."/>
            <person name="Warren R.L."/>
            <person name="Gibb E.A."/>
            <person name="Vandervalk B.P."/>
            <person name="Mohamadi H."/>
            <person name="Chu J."/>
            <person name="Raymond A."/>
            <person name="Pleasance S."/>
            <person name="Coope R."/>
            <person name="Wildung M.R."/>
            <person name="Ritland C.E."/>
            <person name="Bousquet J."/>
            <person name="Jones S.J."/>
            <person name="Bohlmann J."/>
            <person name="Birol I."/>
        </authorList>
    </citation>
    <scope>NUCLEOTIDE SEQUENCE [LARGE SCALE GENOMIC DNA]</scope>
    <source>
        <tissue evidence="2">Flushing bud</tissue>
    </source>
</reference>
<keyword evidence="1" id="KW-0732">Signal</keyword>
<comment type="caution">
    <text evidence="2">The sequence shown here is derived from an EMBL/GenBank/DDBJ whole genome shotgun (WGS) entry which is preliminary data.</text>
</comment>
<geneLocation type="mitochondrion" evidence="2"/>
<gene>
    <name evidence="2" type="ORF">ABT39_MTgene1848</name>
</gene>
<protein>
    <recommendedName>
        <fullName evidence="3">Secreted protein</fullName>
    </recommendedName>
</protein>
<name>A0A117NG75_PICGL</name>
<sequence length="87" mass="9385">MPYRTTSCLIFGIIYNLVFAPSTVPSLPSSTEPHALIALIFGGPGKAVRITLCLTGRLLSCPSSDRSSKNSPTRPYCRLACIKQIKS</sequence>
<evidence type="ECO:0000313" key="2">
    <source>
        <dbReference type="EMBL" id="KUM46342.1"/>
    </source>
</evidence>
<feature type="chain" id="PRO_5007152024" description="Secreted protein" evidence="1">
    <location>
        <begin position="21"/>
        <end position="87"/>
    </location>
</feature>
<feature type="signal peptide" evidence="1">
    <location>
        <begin position="1"/>
        <end position="20"/>
    </location>
</feature>
<evidence type="ECO:0008006" key="3">
    <source>
        <dbReference type="Google" id="ProtNLM"/>
    </source>
</evidence>
<proteinExistence type="predicted"/>
<dbReference type="EMBL" id="LKAM01000012">
    <property type="protein sequence ID" value="KUM46342.1"/>
    <property type="molecule type" value="Genomic_DNA"/>
</dbReference>
<evidence type="ECO:0000256" key="1">
    <source>
        <dbReference type="SAM" id="SignalP"/>
    </source>
</evidence>
<organism evidence="2">
    <name type="scientific">Picea glauca</name>
    <name type="common">White spruce</name>
    <name type="synonym">Pinus glauca</name>
    <dbReference type="NCBI Taxonomy" id="3330"/>
    <lineage>
        <taxon>Eukaryota</taxon>
        <taxon>Viridiplantae</taxon>
        <taxon>Streptophyta</taxon>
        <taxon>Embryophyta</taxon>
        <taxon>Tracheophyta</taxon>
        <taxon>Spermatophyta</taxon>
        <taxon>Pinopsida</taxon>
        <taxon>Pinidae</taxon>
        <taxon>Conifers I</taxon>
        <taxon>Pinales</taxon>
        <taxon>Pinaceae</taxon>
        <taxon>Picea</taxon>
    </lineage>
</organism>
<dbReference type="AlphaFoldDB" id="A0A117NG75"/>
<keyword evidence="2" id="KW-0496">Mitochondrion</keyword>
<accession>A0A117NG75</accession>